<evidence type="ECO:0000313" key="2">
    <source>
        <dbReference type="Proteomes" id="UP000001868"/>
    </source>
</evidence>
<dbReference type="Pfam" id="PF13591">
    <property type="entry name" value="MerR_2"/>
    <property type="match status" value="1"/>
</dbReference>
<dbReference type="OrthoDB" id="9800876at2"/>
<dbReference type="Gene3D" id="1.10.1660.10">
    <property type="match status" value="1"/>
</dbReference>
<dbReference type="Proteomes" id="UP000001868">
    <property type="component" value="Plasmid pHLK1"/>
</dbReference>
<geneLocation type="plasmid" evidence="2">
    <name>pHLK1</name>
</geneLocation>
<gene>
    <name evidence="1" type="ordered locus">PHZ_p0116</name>
</gene>
<dbReference type="AlphaFoldDB" id="B4RI84"/>
<protein>
    <recommendedName>
        <fullName evidence="3">MerR family transcriptional regulator</fullName>
    </recommendedName>
</protein>
<accession>B4RI84</accession>
<organism evidence="1 2">
    <name type="scientific">Phenylobacterium zucineum (strain HLK1)</name>
    <dbReference type="NCBI Taxonomy" id="450851"/>
    <lineage>
        <taxon>Bacteria</taxon>
        <taxon>Pseudomonadati</taxon>
        <taxon>Pseudomonadota</taxon>
        <taxon>Alphaproteobacteria</taxon>
        <taxon>Caulobacterales</taxon>
        <taxon>Caulobacteraceae</taxon>
        <taxon>Phenylobacterium</taxon>
    </lineage>
</organism>
<sequence length="106" mass="11776">MLCETDVVGLVQGLSRRRLRQWVQSGWVLPAQSERGASFSEIDVARARLILHLQRDMKIGPDAVPLVLSLMDQVYGLRQELRRLARAVEAQPDTVKQAILRSAGGG</sequence>
<keyword evidence="2" id="KW-1185">Reference proteome</keyword>
<evidence type="ECO:0008006" key="3">
    <source>
        <dbReference type="Google" id="ProtNLM"/>
    </source>
</evidence>
<reference evidence="1 2" key="1">
    <citation type="journal article" date="2008" name="BMC Genomics">
        <title>Complete genome of Phenylobacterium zucineum - a novel facultative intracellular bacterium isolated from human erythroleukemia cell line K562.</title>
        <authorList>
            <person name="Luo Y."/>
            <person name="Xu X."/>
            <person name="Ding Z."/>
            <person name="Liu Z."/>
            <person name="Zhang B."/>
            <person name="Yan Z."/>
            <person name="Sun J."/>
            <person name="Hu S."/>
            <person name="Hu X."/>
        </authorList>
    </citation>
    <scope>NUCLEOTIDE SEQUENCE [LARGE SCALE GENOMIC DNA]</scope>
    <source>
        <strain evidence="2">HLK1</strain>
        <plasmid evidence="2">HLK1</plasmid>
        <plasmid evidence="2">Plasmid pHLK1</plasmid>
    </source>
</reference>
<evidence type="ECO:0000313" key="1">
    <source>
        <dbReference type="EMBL" id="ACG80059.1"/>
    </source>
</evidence>
<keyword evidence="1" id="KW-0614">Plasmid</keyword>
<dbReference type="KEGG" id="pzu:PHZ_p0116"/>
<dbReference type="HOGENOM" id="CLU_148676_0_0_5"/>
<dbReference type="eggNOG" id="COG0789">
    <property type="taxonomic scope" value="Bacteria"/>
</dbReference>
<dbReference type="RefSeq" id="WP_012520359.1">
    <property type="nucleotide sequence ID" value="NC_011143.1"/>
</dbReference>
<proteinExistence type="predicted"/>
<name>B4RI84_PHEZH</name>
<dbReference type="EMBL" id="CP000748">
    <property type="protein sequence ID" value="ACG80059.1"/>
    <property type="molecule type" value="Genomic_DNA"/>
</dbReference>